<feature type="region of interest" description="Disordered" evidence="1">
    <location>
        <begin position="1439"/>
        <end position="1458"/>
    </location>
</feature>
<dbReference type="InterPro" id="IPR026054">
    <property type="entry name" value="Nucleoporin"/>
</dbReference>
<dbReference type="EMBL" id="HACA01004685">
    <property type="protein sequence ID" value="CDW22046.1"/>
    <property type="molecule type" value="Transcribed_RNA"/>
</dbReference>
<organism evidence="2">
    <name type="scientific">Lepeophtheirus salmonis</name>
    <name type="common">Salmon louse</name>
    <name type="synonym">Caligus salmonis</name>
    <dbReference type="NCBI Taxonomy" id="72036"/>
    <lineage>
        <taxon>Eukaryota</taxon>
        <taxon>Metazoa</taxon>
        <taxon>Ecdysozoa</taxon>
        <taxon>Arthropoda</taxon>
        <taxon>Crustacea</taxon>
        <taxon>Multicrustacea</taxon>
        <taxon>Hexanauplia</taxon>
        <taxon>Copepoda</taxon>
        <taxon>Siphonostomatoida</taxon>
        <taxon>Caligidae</taxon>
        <taxon>Lepeophtheirus</taxon>
    </lineage>
</organism>
<protein>
    <submittedName>
        <fullName evidence="2">Uncharacterized protein</fullName>
    </submittedName>
</protein>
<feature type="region of interest" description="Disordered" evidence="1">
    <location>
        <begin position="1608"/>
        <end position="1669"/>
    </location>
</feature>
<feature type="region of interest" description="Disordered" evidence="1">
    <location>
        <begin position="988"/>
        <end position="1041"/>
    </location>
</feature>
<accession>A0A0K2T9A0</accession>
<feature type="compositionally biased region" description="Low complexity" evidence="1">
    <location>
        <begin position="1316"/>
        <end position="1328"/>
    </location>
</feature>
<feature type="region of interest" description="Disordered" evidence="1">
    <location>
        <begin position="1697"/>
        <end position="1790"/>
    </location>
</feature>
<evidence type="ECO:0000256" key="1">
    <source>
        <dbReference type="SAM" id="MobiDB-lite"/>
    </source>
</evidence>
<feature type="region of interest" description="Disordered" evidence="1">
    <location>
        <begin position="509"/>
        <end position="573"/>
    </location>
</feature>
<dbReference type="GO" id="GO:0006405">
    <property type="term" value="P:RNA export from nucleus"/>
    <property type="evidence" value="ECO:0007669"/>
    <property type="project" value="TreeGrafter"/>
</dbReference>
<dbReference type="InterPro" id="IPR015943">
    <property type="entry name" value="WD40/YVTN_repeat-like_dom_sf"/>
</dbReference>
<dbReference type="GO" id="GO:0008139">
    <property type="term" value="F:nuclear localization sequence binding"/>
    <property type="evidence" value="ECO:0007669"/>
    <property type="project" value="TreeGrafter"/>
</dbReference>
<feature type="region of interest" description="Disordered" evidence="1">
    <location>
        <begin position="1529"/>
        <end position="1584"/>
    </location>
</feature>
<dbReference type="Gene3D" id="2.130.10.10">
    <property type="entry name" value="YVTN repeat-like/Quinoprotein amine dehydrogenase"/>
    <property type="match status" value="1"/>
</dbReference>
<feature type="region of interest" description="Disordered" evidence="1">
    <location>
        <begin position="1478"/>
        <end position="1500"/>
    </location>
</feature>
<proteinExistence type="predicted"/>
<feature type="compositionally biased region" description="Polar residues" evidence="1">
    <location>
        <begin position="1336"/>
        <end position="1349"/>
    </location>
</feature>
<feature type="compositionally biased region" description="Low complexity" evidence="1">
    <location>
        <begin position="1087"/>
        <end position="1115"/>
    </location>
</feature>
<dbReference type="PANTHER" id="PTHR23193:SF46">
    <property type="entry name" value="NUCLEAR PORE COMPLEX PROTEIN NUP214"/>
    <property type="match status" value="1"/>
</dbReference>
<feature type="compositionally biased region" description="Low complexity" evidence="1">
    <location>
        <begin position="1488"/>
        <end position="1500"/>
    </location>
</feature>
<feature type="compositionally biased region" description="Polar residues" evidence="1">
    <location>
        <begin position="1556"/>
        <end position="1565"/>
    </location>
</feature>
<feature type="compositionally biased region" description="Polar residues" evidence="1">
    <location>
        <begin position="988"/>
        <end position="1009"/>
    </location>
</feature>
<feature type="compositionally biased region" description="Polar residues" evidence="1">
    <location>
        <begin position="1116"/>
        <end position="1126"/>
    </location>
</feature>
<feature type="compositionally biased region" description="Polar residues" evidence="1">
    <location>
        <begin position="1066"/>
        <end position="1076"/>
    </location>
</feature>
<dbReference type="OrthoDB" id="248320at2759"/>
<reference evidence="2" key="1">
    <citation type="submission" date="2014-05" db="EMBL/GenBank/DDBJ databases">
        <authorList>
            <person name="Chronopoulou M."/>
        </authorList>
    </citation>
    <scope>NUCLEOTIDE SEQUENCE</scope>
    <source>
        <tissue evidence="2">Whole organism</tissue>
    </source>
</reference>
<feature type="compositionally biased region" description="Low complexity" evidence="1">
    <location>
        <begin position="1566"/>
        <end position="1584"/>
    </location>
</feature>
<feature type="compositionally biased region" description="Polar residues" evidence="1">
    <location>
        <begin position="1639"/>
        <end position="1666"/>
    </location>
</feature>
<feature type="region of interest" description="Disordered" evidence="1">
    <location>
        <begin position="1301"/>
        <end position="1349"/>
    </location>
</feature>
<sequence>MSGVRSPDPKEISELQFSSIGNFQIGDWRDEVNDLSDAPGNAVGVSNKFSRLYLGCKNELVILDSCAIENSTSPEPLGRIPLPSRPKFVSLNADQTTLAVVLQHEQKAKIYLFDTRALENKDFKPFLEIPDWTPPGAAVCDLSWNPVVSSKFCAVYSNGSFALYIVSDGKADMSSLPAAEGIRCVSWSPKGKQLVTGKRTGVLTQYTPDLKEAKTVPCPSINGSLLSVASILWISTYQFAVGYQDSPSNRPSLYIVQSSKTGATSYTNYDDVTYATGEAPNQRFSFKIINEWNLLLCVSTCSMELAVLGGSPDNSIWHQWMFANERAEMPMKDHKDERYPVGMGISFNSKKILAITEASSLPHPMPILYLLSADGLLCCFYIKNLFNGSKNITTGASPFTLEGIRSGLSSINIPKPIGQTMKSTPEVITTLPVTSKVLPSSTTSISSPFGSCNIPFGSVANSATQPPLFGAKTTTSGTTFFSGALSTPVAASIAPVSSSPINTTSDSAVHKVSSEKPPPAFISSGTSSLPFGGNTEKQAPIPPVTKALVKDTFTKPPPSKNEDPKLQPQTKKNPEVPVRIFRKAIEDEISFFQKEIDEFKNKTLDFKIEIGSNEDKLNLKKNTEELDKFCVNVCEITNAQTKEISCLQNLNLEGFEWIEEARSRDVRNNDPKYLKALRGRALDPLSQKKLDNVLSKYMYLDQQLREVNNVLDVEWEDHQNSIRKKNRYNSSQSTPSRDTIYKALLNNHKVLEAQKFQVESLVEKVNEIAMKENIFNKVDSSFNNGINEISDALEKSVFSLRNQSASFKKKDDLSSPIKTFSPKKEAALRQFLALKGSVKVRSTKPTNLSESRFLKLDSNEEMNNSKNLIQALYTESKENINLNNSVEKIKSEKETNKKPSIDNSKANVTTPFMSNSLASIPKSVTVTSVPNSKQKSATSSMMGFGSSLPFGREPNTTVFSTGTTSTKLFNSTSGTPITTSTSLGISATNTKSSGSQNSTPTTGSSVFKLTSSSTTPVPTTSSVGFTSSNTPLSKPGPFSGGFGGNSSGFAFKTEVPTTEKVDSTPIAASSPFSMGTSHPKVSDQIKSTIVPSHTSTVTTTNSSSSSAVSTSASTSGIFGTSTTPLTSPGIFGSTPKSTPSSVFSSSNNNNILSETSTGIFGTKTNSANSLSVFGSSSAPVSTSAGIFGGASVTSTGGGTSTPKLSSTATTIIFGGASTNTTSSESSPIVSSTLTQCTLSKPSSTSTTSVFGTGSISTSANKNIFNSADKPSSGIFSSPCTVPNTSEKQGVFGTSSNTPIKSSSGIFEASNTSDKPSSSIFGATSSSSSETKKDTSGIFSTPSTVSNEPLATTTSVPNVVASSSVLSSSSSASSNIFAGTNTVTSTLNTTTPANTAPTTSTTTSWLGSTGSGNLFSNSANPSTPCVTGVFGQNSLTGSQSSSIFGGNGGKPPSTTQNSIFSSGVAKTSSIFGDTKAAATPTPSSVFNHSTTPSSVSFASSTTGGNAFSINTIKTTASDFTNTSSTFGNTTTTSTSGSIFGGANNSGTPPAFGGGSVFGSNPTSSQPFSNTSVFASPSSSNNNNNASSSSGIFSGLGSAPDPANNSKNIFSTASNFGSTPPPSNLFGGGAGGTSNTFGNSAPSTPQTGMGSSFSGNTPSSQGFGSPKSTVGGFGNAPTFGVNPSFGGTASFGGAPSFGSSSFGGSNSPQQPTFGSQSPGSSTFGNLGSSGGGDGFGSLAAQSTTNTFQQTPSAFGGGSSFAPSSGGASFAPSSGGASFAPSSGGSSSFTSWR</sequence>
<dbReference type="SUPFAM" id="SSF117289">
    <property type="entry name" value="Nucleoporin domain"/>
    <property type="match status" value="1"/>
</dbReference>
<dbReference type="PANTHER" id="PTHR23193">
    <property type="entry name" value="NUCLEAR PORE COMPLEX PROTEIN NUP"/>
    <property type="match status" value="1"/>
</dbReference>
<evidence type="ECO:0000313" key="2">
    <source>
        <dbReference type="EMBL" id="CDW22046.1"/>
    </source>
</evidence>
<feature type="compositionally biased region" description="Polar residues" evidence="1">
    <location>
        <begin position="1704"/>
        <end position="1716"/>
    </location>
</feature>
<feature type="compositionally biased region" description="Low complexity" evidence="1">
    <location>
        <begin position="1133"/>
        <end position="1145"/>
    </location>
</feature>
<feature type="compositionally biased region" description="Polar residues" evidence="1">
    <location>
        <begin position="1737"/>
        <end position="1748"/>
    </location>
</feature>
<feature type="compositionally biased region" description="Low complexity" evidence="1">
    <location>
        <begin position="1010"/>
        <end position="1037"/>
    </location>
</feature>
<feature type="compositionally biased region" description="Low complexity" evidence="1">
    <location>
        <begin position="1757"/>
        <end position="1790"/>
    </location>
</feature>
<dbReference type="GO" id="GO:0006606">
    <property type="term" value="P:protein import into nucleus"/>
    <property type="evidence" value="ECO:0007669"/>
    <property type="project" value="TreeGrafter"/>
</dbReference>
<feature type="region of interest" description="Disordered" evidence="1">
    <location>
        <begin position="1383"/>
        <end position="1406"/>
    </location>
</feature>
<name>A0A0K2T9A0_LEPSM</name>
<feature type="compositionally biased region" description="Polar residues" evidence="1">
    <location>
        <begin position="1301"/>
        <end position="1315"/>
    </location>
</feature>
<dbReference type="GO" id="GO:0005643">
    <property type="term" value="C:nuclear pore"/>
    <property type="evidence" value="ECO:0007669"/>
    <property type="project" value="TreeGrafter"/>
</dbReference>
<gene>
    <name evidence="2" type="primary">Dyak\GE11622</name>
</gene>
<feature type="region of interest" description="Disordered" evidence="1">
    <location>
        <begin position="1056"/>
        <end position="1145"/>
    </location>
</feature>
<dbReference type="GO" id="GO:0017056">
    <property type="term" value="F:structural constituent of nuclear pore"/>
    <property type="evidence" value="ECO:0007669"/>
    <property type="project" value="TreeGrafter"/>
</dbReference>